<feature type="binding site" evidence="9">
    <location>
        <position position="244"/>
    </location>
    <ligand>
        <name>K(+)</name>
        <dbReference type="ChEBI" id="CHEBI:29103"/>
    </ligand>
</feature>
<keyword evidence="9" id="KW-0963">Cytoplasm</keyword>
<dbReference type="CDD" id="cd01174">
    <property type="entry name" value="ribokinase"/>
    <property type="match status" value="1"/>
</dbReference>
<keyword evidence="4 9" id="KW-0418">Kinase</keyword>
<dbReference type="InterPro" id="IPR011877">
    <property type="entry name" value="Ribokinase"/>
</dbReference>
<dbReference type="RefSeq" id="WP_189003934.1">
    <property type="nucleotide sequence ID" value="NZ_BMPP01000001.1"/>
</dbReference>
<dbReference type="PRINTS" id="PR00990">
    <property type="entry name" value="RIBOKINASE"/>
</dbReference>
<evidence type="ECO:0000259" key="10">
    <source>
        <dbReference type="Pfam" id="PF00294"/>
    </source>
</evidence>
<accession>A0ABQ2EID0</accession>
<dbReference type="SUPFAM" id="SSF53613">
    <property type="entry name" value="Ribokinase-like"/>
    <property type="match status" value="1"/>
</dbReference>
<keyword evidence="3 9" id="KW-0547">Nucleotide-binding</keyword>
<evidence type="ECO:0000256" key="5">
    <source>
        <dbReference type="ARBA" id="ARBA00022840"/>
    </source>
</evidence>
<gene>
    <name evidence="9 11" type="primary">rbsK</name>
    <name evidence="11" type="ORF">GCM10008955_03520</name>
</gene>
<keyword evidence="5 9" id="KW-0067">ATP-binding</keyword>
<feature type="binding site" evidence="9">
    <location>
        <begin position="10"/>
        <end position="12"/>
    </location>
    <ligand>
        <name>substrate</name>
    </ligand>
</feature>
<dbReference type="InterPro" id="IPR029056">
    <property type="entry name" value="Ribokinase-like"/>
</dbReference>
<evidence type="ECO:0000256" key="7">
    <source>
        <dbReference type="ARBA" id="ARBA00022958"/>
    </source>
</evidence>
<feature type="binding site" evidence="9">
    <location>
        <begin position="247"/>
        <end position="248"/>
    </location>
    <ligand>
        <name>ATP</name>
        <dbReference type="ChEBI" id="CHEBI:30616"/>
    </ligand>
</feature>
<comment type="function">
    <text evidence="9">Catalyzes the phosphorylation of ribose at O-5 in a reaction requiring ATP and magnesium. The resulting D-ribose-5-phosphate can then be used either for sythesis of nucleotides, histidine, and tryptophan, or as a component of the pentose phosphate pathway.</text>
</comment>
<evidence type="ECO:0000313" key="12">
    <source>
        <dbReference type="Proteomes" id="UP000647587"/>
    </source>
</evidence>
<feature type="binding site" evidence="9">
    <location>
        <position position="242"/>
    </location>
    <ligand>
        <name>K(+)</name>
        <dbReference type="ChEBI" id="CHEBI:29103"/>
    </ligand>
</feature>
<dbReference type="Proteomes" id="UP000647587">
    <property type="component" value="Unassembled WGS sequence"/>
</dbReference>
<feature type="binding site" evidence="9">
    <location>
        <position position="278"/>
    </location>
    <ligand>
        <name>K(+)</name>
        <dbReference type="ChEBI" id="CHEBI:29103"/>
    </ligand>
</feature>
<protein>
    <recommendedName>
        <fullName evidence="9">Ribokinase</fullName>
        <shortName evidence="9">RK</shortName>
        <ecNumber evidence="9">2.7.1.15</ecNumber>
    </recommendedName>
</protein>
<keyword evidence="8 9" id="KW-0119">Carbohydrate metabolism</keyword>
<feature type="binding site" evidence="9">
    <location>
        <position position="281"/>
    </location>
    <ligand>
        <name>K(+)</name>
        <dbReference type="ChEBI" id="CHEBI:29103"/>
    </ligand>
</feature>
<evidence type="ECO:0000256" key="4">
    <source>
        <dbReference type="ARBA" id="ARBA00022777"/>
    </source>
</evidence>
<dbReference type="Gene3D" id="3.40.1190.20">
    <property type="match status" value="1"/>
</dbReference>
<comment type="caution">
    <text evidence="9">Lacks conserved residue(s) required for the propagation of feature annotation.</text>
</comment>
<evidence type="ECO:0000256" key="9">
    <source>
        <dbReference type="HAMAP-Rule" id="MF_01987"/>
    </source>
</evidence>
<evidence type="ECO:0000256" key="8">
    <source>
        <dbReference type="ARBA" id="ARBA00023277"/>
    </source>
</evidence>
<comment type="catalytic activity">
    <reaction evidence="9">
        <text>D-ribose + ATP = D-ribose 5-phosphate + ADP + H(+)</text>
        <dbReference type="Rhea" id="RHEA:13697"/>
        <dbReference type="ChEBI" id="CHEBI:15378"/>
        <dbReference type="ChEBI" id="CHEBI:30616"/>
        <dbReference type="ChEBI" id="CHEBI:47013"/>
        <dbReference type="ChEBI" id="CHEBI:78346"/>
        <dbReference type="ChEBI" id="CHEBI:456216"/>
        <dbReference type="EC" id="2.7.1.15"/>
    </reaction>
</comment>
<sequence length="300" mass="30382">MSVLVVGSINADITVRAERIPGPGETVLGQGARLSPGGKGANQAVAAALAGAAVRMVGAVGRDAFRDVALAGLQRSGVDLSDLQILDAPTGLALITVDPAAENAITVASGANTLLSPAHLPERLDGFTHLLLQQELGPEVTLAAARHAQASGLRVLLNAAPARSPDPELLQHVHHLIVNEHELAEFSGGSLTVEASALEAAARNLLTCGPDTATVTLGALGHLTVTSGQTLRFMAHPVTPVDTTGAGDTFCGVLAARLDQGEALHAALQAAGVAASLTCTRAGAQDAMPHWAEVQARLGT</sequence>
<feature type="binding site" evidence="9">
    <location>
        <begin position="38"/>
        <end position="42"/>
    </location>
    <ligand>
        <name>substrate</name>
    </ligand>
</feature>
<feature type="binding site" evidence="9">
    <location>
        <position position="179"/>
    </location>
    <ligand>
        <name>ATP</name>
        <dbReference type="ChEBI" id="CHEBI:30616"/>
    </ligand>
</feature>
<keyword evidence="7 9" id="KW-0630">Potassium</keyword>
<keyword evidence="6 9" id="KW-0460">Magnesium</keyword>
<feature type="binding site" evidence="9">
    <location>
        <position position="248"/>
    </location>
    <ligand>
        <name>substrate</name>
    </ligand>
</feature>
<keyword evidence="2 9" id="KW-0479">Metal-binding</keyword>
<evidence type="ECO:0000256" key="1">
    <source>
        <dbReference type="ARBA" id="ARBA00022679"/>
    </source>
</evidence>
<dbReference type="EC" id="2.7.1.15" evidence="9"/>
<comment type="activity regulation">
    <text evidence="9">Activated by a monovalent cation that binds near, but not in, the active site. The most likely occupant of the site in vivo is potassium. Ion binding induces a conformational change that may alter substrate affinity.</text>
</comment>
<evidence type="ECO:0000313" key="11">
    <source>
        <dbReference type="EMBL" id="GGK13451.1"/>
    </source>
</evidence>
<feature type="binding site" evidence="9">
    <location>
        <position position="135"/>
    </location>
    <ligand>
        <name>substrate</name>
    </ligand>
</feature>
<keyword evidence="12" id="KW-1185">Reference proteome</keyword>
<name>A0ABQ2EID0_9DEIO</name>
<dbReference type="InterPro" id="IPR011611">
    <property type="entry name" value="PfkB_dom"/>
</dbReference>
<comment type="caution">
    <text evidence="11">The sequence shown here is derived from an EMBL/GenBank/DDBJ whole genome shotgun (WGS) entry which is preliminary data.</text>
</comment>
<evidence type="ECO:0000256" key="2">
    <source>
        <dbReference type="ARBA" id="ARBA00022723"/>
    </source>
</evidence>
<reference evidence="12" key="1">
    <citation type="journal article" date="2019" name="Int. J. Syst. Evol. Microbiol.">
        <title>The Global Catalogue of Microorganisms (GCM) 10K type strain sequencing project: providing services to taxonomists for standard genome sequencing and annotation.</title>
        <authorList>
            <consortium name="The Broad Institute Genomics Platform"/>
            <consortium name="The Broad Institute Genome Sequencing Center for Infectious Disease"/>
            <person name="Wu L."/>
            <person name="Ma J."/>
        </authorList>
    </citation>
    <scope>NUCLEOTIDE SEQUENCE [LARGE SCALE GENOMIC DNA]</scope>
    <source>
        <strain evidence="12">JCM 30331</strain>
    </source>
</reference>
<evidence type="ECO:0000256" key="6">
    <source>
        <dbReference type="ARBA" id="ARBA00022842"/>
    </source>
</evidence>
<comment type="subcellular location">
    <subcellularLocation>
        <location evidence="9">Cytoplasm</location>
    </subcellularLocation>
</comment>
<dbReference type="HAMAP" id="MF_01987">
    <property type="entry name" value="Ribokinase"/>
    <property type="match status" value="1"/>
</dbReference>
<feature type="binding site" evidence="9">
    <location>
        <position position="283"/>
    </location>
    <ligand>
        <name>K(+)</name>
        <dbReference type="ChEBI" id="CHEBI:29103"/>
    </ligand>
</feature>
<feature type="domain" description="Carbohydrate kinase PfkB" evidence="10">
    <location>
        <begin position="2"/>
        <end position="290"/>
    </location>
</feature>
<dbReference type="InterPro" id="IPR002139">
    <property type="entry name" value="Ribo/fructo_kinase"/>
</dbReference>
<dbReference type="PANTHER" id="PTHR10584:SF166">
    <property type="entry name" value="RIBOKINASE"/>
    <property type="match status" value="1"/>
</dbReference>
<evidence type="ECO:0000256" key="3">
    <source>
        <dbReference type="ARBA" id="ARBA00022741"/>
    </source>
</evidence>
<comment type="cofactor">
    <cofactor evidence="9">
        <name>Mg(2+)</name>
        <dbReference type="ChEBI" id="CHEBI:18420"/>
    </cofactor>
    <text evidence="9">Requires a divalent cation, most likely magnesium in vivo, as an electrophilic catalyst to aid phosphoryl group transfer. It is the chelate of the metal and the nucleotide that is the actual substrate.</text>
</comment>
<proteinExistence type="inferred from homology"/>
<comment type="similarity">
    <text evidence="9">Belongs to the carbohydrate kinase PfkB family. Ribokinase subfamily.</text>
</comment>
<dbReference type="Pfam" id="PF00294">
    <property type="entry name" value="PfkB"/>
    <property type="match status" value="1"/>
</dbReference>
<dbReference type="EMBL" id="BMPP01000001">
    <property type="protein sequence ID" value="GGK13451.1"/>
    <property type="molecule type" value="Genomic_DNA"/>
</dbReference>
<dbReference type="PANTHER" id="PTHR10584">
    <property type="entry name" value="SUGAR KINASE"/>
    <property type="match status" value="1"/>
</dbReference>
<organism evidence="11 12">
    <name type="scientific">Deinococcus malanensis</name>
    <dbReference type="NCBI Taxonomy" id="1706855"/>
    <lineage>
        <taxon>Bacteria</taxon>
        <taxon>Thermotogati</taxon>
        <taxon>Deinococcota</taxon>
        <taxon>Deinococci</taxon>
        <taxon>Deinococcales</taxon>
        <taxon>Deinococcaceae</taxon>
        <taxon>Deinococcus</taxon>
    </lineage>
</organism>
<feature type="binding site" evidence="9">
    <location>
        <begin position="216"/>
        <end position="221"/>
    </location>
    <ligand>
        <name>ATP</name>
        <dbReference type="ChEBI" id="CHEBI:30616"/>
    </ligand>
</feature>
<comment type="pathway">
    <text evidence="9">Carbohydrate metabolism; D-ribose degradation; D-ribose 5-phosphate from beta-D-ribopyranose: step 2/2.</text>
</comment>
<comment type="subunit">
    <text evidence="9">Homodimer.</text>
</comment>
<feature type="active site" description="Proton acceptor" evidence="9">
    <location>
        <position position="248"/>
    </location>
</feature>
<keyword evidence="1 9" id="KW-0808">Transferase</keyword>